<accession>A0AA50Q210</accession>
<dbReference type="RefSeq" id="WP_306682168.1">
    <property type="nucleotide sequence ID" value="NZ_CP132914.1"/>
</dbReference>
<reference evidence="1" key="1">
    <citation type="submission" date="2023-08" db="EMBL/GenBank/DDBJ databases">
        <title>Complete genome sequence of Shewanella oncorhynchi Z-P2, a siderophore putrebactin-producing bacterium.</title>
        <authorList>
            <person name="Zhang Y."/>
        </authorList>
    </citation>
    <scope>NUCLEOTIDE SEQUENCE</scope>
    <source>
        <strain evidence="1">Z-P2</strain>
    </source>
</reference>
<gene>
    <name evidence="1" type="ORF">RA178_13050</name>
</gene>
<dbReference type="AlphaFoldDB" id="A0AA50Q210"/>
<organism evidence="1">
    <name type="scientific">Shewanella oncorhynchi</name>
    <dbReference type="NCBI Taxonomy" id="2726434"/>
    <lineage>
        <taxon>Bacteria</taxon>
        <taxon>Pseudomonadati</taxon>
        <taxon>Pseudomonadota</taxon>
        <taxon>Gammaproteobacteria</taxon>
        <taxon>Alteromonadales</taxon>
        <taxon>Shewanellaceae</taxon>
        <taxon>Shewanella</taxon>
    </lineage>
</organism>
<dbReference type="EMBL" id="CP132914">
    <property type="protein sequence ID" value="WMB71364.1"/>
    <property type="molecule type" value="Genomic_DNA"/>
</dbReference>
<dbReference type="Proteomes" id="UP001236800">
    <property type="component" value="Chromosome"/>
</dbReference>
<evidence type="ECO:0008006" key="2">
    <source>
        <dbReference type="Google" id="ProtNLM"/>
    </source>
</evidence>
<dbReference type="GeneID" id="301340127"/>
<dbReference type="InterPro" id="IPR032675">
    <property type="entry name" value="LRR_dom_sf"/>
</dbReference>
<name>A0AA50Q210_9GAMM</name>
<dbReference type="SUPFAM" id="SSF52058">
    <property type="entry name" value="L domain-like"/>
    <property type="match status" value="1"/>
</dbReference>
<proteinExistence type="predicted"/>
<dbReference type="KEGG" id="sog:RA178_13050"/>
<evidence type="ECO:0000313" key="1">
    <source>
        <dbReference type="EMBL" id="WMB71364.1"/>
    </source>
</evidence>
<protein>
    <recommendedName>
        <fullName evidence="2">Internalin-A</fullName>
    </recommendedName>
</protein>
<dbReference type="Gene3D" id="3.80.10.10">
    <property type="entry name" value="Ribonuclease Inhibitor"/>
    <property type="match status" value="1"/>
</dbReference>
<sequence>MQRRIDGYEDINPVSIAKYIDAGERVIVQYSKSGYSAQQLTLLNQLAKNHGRSFEIRFYGHYSESFDASVLQFIPDAQCVSIDCLMKASNLEVLSKIRSLAELRLGVFELEDADVLSYCNLPSLKVLSLGETRRCNIDFRHLSKSVVLEELHTTGHTKNISTICNLPLFRGLSLASIKKKDGIEFVSSIPTLKTLRFILGGRSSIAQITSPQLESLEVIRVQGLEDLGDIGRFENIERLFIEDQIRLADVKVGPNPKLSDMKIINCKTLEKIAGIEDLKGLSSLRVYKTAIDYNSFVTDSVPSSLKTFAFYTGKSKRDSEIRVDLEKRGFHEHARQ</sequence>